<feature type="active site" description="Proton acceptor" evidence="7 8">
    <location>
        <position position="191"/>
    </location>
</feature>
<keyword evidence="16" id="KW-1185">Reference proteome</keyword>
<dbReference type="PANTHER" id="PTHR11728:SF1">
    <property type="entry name" value="GLYCEROL-3-PHOSPHATE DEHYDROGENASE [NAD(+)] 2, CHLOROPLASTIC"/>
    <property type="match status" value="1"/>
</dbReference>
<dbReference type="GO" id="GO:0005829">
    <property type="term" value="C:cytosol"/>
    <property type="evidence" value="ECO:0007669"/>
    <property type="project" value="TreeGrafter"/>
</dbReference>
<comment type="catalytic activity">
    <reaction evidence="7">
        <text>sn-glycerol 3-phosphate + NAD(+) = dihydroxyacetone phosphate + NADH + H(+)</text>
        <dbReference type="Rhea" id="RHEA:11092"/>
        <dbReference type="ChEBI" id="CHEBI:15378"/>
        <dbReference type="ChEBI" id="CHEBI:57540"/>
        <dbReference type="ChEBI" id="CHEBI:57597"/>
        <dbReference type="ChEBI" id="CHEBI:57642"/>
        <dbReference type="ChEBI" id="CHEBI:57945"/>
        <dbReference type="EC" id="1.1.1.94"/>
    </reaction>
</comment>
<dbReference type="InterPro" id="IPR006109">
    <property type="entry name" value="G3P_DH_NAD-dep_C"/>
</dbReference>
<reference evidence="15 16" key="1">
    <citation type="journal article" date="2013" name="Int. J. Syst. Evol. Microbiol.">
        <title>Hoeflea suaedae sp. nov., an endophytic bacterium isolated from the root of the halophyte Suaeda maritima.</title>
        <authorList>
            <person name="Chung E.J."/>
            <person name="Park J.A."/>
            <person name="Pramanik P."/>
            <person name="Bibi F."/>
            <person name="Jeon C.O."/>
            <person name="Chung Y.R."/>
        </authorList>
    </citation>
    <scope>NUCLEOTIDE SEQUENCE [LARGE SCALE GENOMIC DNA]</scope>
    <source>
        <strain evidence="15 16">YC6898</strain>
    </source>
</reference>
<dbReference type="PROSITE" id="PS00957">
    <property type="entry name" value="NAD_G3PDH"/>
    <property type="match status" value="1"/>
</dbReference>
<comment type="catalytic activity">
    <reaction evidence="7 12">
        <text>sn-glycerol 3-phosphate + NADP(+) = dihydroxyacetone phosphate + NADPH + H(+)</text>
        <dbReference type="Rhea" id="RHEA:11096"/>
        <dbReference type="ChEBI" id="CHEBI:15378"/>
        <dbReference type="ChEBI" id="CHEBI:57597"/>
        <dbReference type="ChEBI" id="CHEBI:57642"/>
        <dbReference type="ChEBI" id="CHEBI:57783"/>
        <dbReference type="ChEBI" id="CHEBI:58349"/>
        <dbReference type="EC" id="1.1.1.94"/>
    </reaction>
</comment>
<dbReference type="GO" id="GO:0141152">
    <property type="term" value="F:glycerol-3-phosphate dehydrogenase (NAD+) activity"/>
    <property type="evidence" value="ECO:0007669"/>
    <property type="project" value="RHEA"/>
</dbReference>
<dbReference type="Pfam" id="PF07479">
    <property type="entry name" value="NAD_Gly3P_dh_C"/>
    <property type="match status" value="1"/>
</dbReference>
<gene>
    <name evidence="7" type="primary">gpsA</name>
    <name evidence="15" type="ORF">E2A64_00990</name>
</gene>
<evidence type="ECO:0000256" key="1">
    <source>
        <dbReference type="ARBA" id="ARBA00011009"/>
    </source>
</evidence>
<dbReference type="Gene3D" id="3.40.50.720">
    <property type="entry name" value="NAD(P)-binding Rossmann-like Domain"/>
    <property type="match status" value="1"/>
</dbReference>
<dbReference type="GO" id="GO:0141153">
    <property type="term" value="F:glycerol-3-phosphate dehydrogenase (NADP+) activity"/>
    <property type="evidence" value="ECO:0007669"/>
    <property type="project" value="RHEA"/>
</dbReference>
<feature type="binding site" evidence="7">
    <location>
        <position position="136"/>
    </location>
    <ligand>
        <name>sn-glycerol 3-phosphate</name>
        <dbReference type="ChEBI" id="CHEBI:57597"/>
    </ligand>
</feature>
<feature type="binding site" evidence="7">
    <location>
        <position position="255"/>
    </location>
    <ligand>
        <name>NADPH</name>
        <dbReference type="ChEBI" id="CHEBI:57783"/>
    </ligand>
</feature>
<dbReference type="GO" id="GO:0046168">
    <property type="term" value="P:glycerol-3-phosphate catabolic process"/>
    <property type="evidence" value="ECO:0007669"/>
    <property type="project" value="InterPro"/>
</dbReference>
<feature type="domain" description="Glycerol-3-phosphate dehydrogenase NAD-dependent C-terminal" evidence="14">
    <location>
        <begin position="180"/>
        <end position="320"/>
    </location>
</feature>
<feature type="binding site" evidence="7">
    <location>
        <position position="244"/>
    </location>
    <ligand>
        <name>sn-glycerol 3-phosphate</name>
        <dbReference type="ChEBI" id="CHEBI:57597"/>
    </ligand>
</feature>
<comment type="similarity">
    <text evidence="1 7 11">Belongs to the NAD-dependent glycerol-3-phosphate dehydrogenase family.</text>
</comment>
<dbReference type="PANTHER" id="PTHR11728">
    <property type="entry name" value="GLYCEROL-3-PHOSPHATE DEHYDROGENASE"/>
    <property type="match status" value="1"/>
</dbReference>
<sequence>MTDRTNSIGIIGAGAFGTALGCVLADRNAPVTLYGRDPGLMAEMAARRTNPRLPSVTLPDGLVPSADDSTIHTHGTVLFAVPSAAQAETATRLAPHLASAAAIVMCAKGLDRETGHTITDALADRLPGHVISVLSGPGFAADIASGLPTAMTLAASGQTDADRIAATLSRKAFRLYASDDMTGVQLGGALKNVLAIAAGIVIGAGLGESARAALIARGLAELTRFVVANGGRPETAAGLSGLGDLVLTATSAQSRNYRFGLAVGGGQSPSELSGEGQPLVEGANAAVTAAKAAAALHVPMPVTEAVAAVVTGKEDVATVVDRLLSRPLRSETA</sequence>
<feature type="binding site" evidence="7">
    <location>
        <position position="108"/>
    </location>
    <ligand>
        <name>NADPH</name>
        <dbReference type="ChEBI" id="CHEBI:57783"/>
    </ligand>
</feature>
<evidence type="ECO:0000256" key="4">
    <source>
        <dbReference type="ARBA" id="ARBA00023098"/>
    </source>
</evidence>
<proteinExistence type="inferred from homology"/>
<dbReference type="AlphaFoldDB" id="A0A4R5PMJ0"/>
<feature type="binding site" evidence="7">
    <location>
        <position position="254"/>
    </location>
    <ligand>
        <name>sn-glycerol 3-phosphate</name>
        <dbReference type="ChEBI" id="CHEBI:57597"/>
    </ligand>
</feature>
<evidence type="ECO:0000259" key="14">
    <source>
        <dbReference type="Pfam" id="PF07479"/>
    </source>
</evidence>
<feature type="binding site" evidence="7">
    <location>
        <position position="140"/>
    </location>
    <ligand>
        <name>NADPH</name>
        <dbReference type="ChEBI" id="CHEBI:57783"/>
    </ligand>
</feature>
<feature type="binding site" evidence="7">
    <location>
        <position position="256"/>
    </location>
    <ligand>
        <name>sn-glycerol 3-phosphate</name>
        <dbReference type="ChEBI" id="CHEBI:57597"/>
    </ligand>
</feature>
<dbReference type="OrthoDB" id="9812273at2"/>
<dbReference type="NCBIfam" id="NF000940">
    <property type="entry name" value="PRK00094.1-2"/>
    <property type="match status" value="1"/>
</dbReference>
<accession>A0A4R5PMJ0</accession>
<dbReference type="Proteomes" id="UP000295131">
    <property type="component" value="Unassembled WGS sequence"/>
</dbReference>
<feature type="binding site" evidence="7">
    <location>
        <position position="16"/>
    </location>
    <ligand>
        <name>NADPH</name>
        <dbReference type="ChEBI" id="CHEBI:57783"/>
    </ligand>
</feature>
<dbReference type="SUPFAM" id="SSF51735">
    <property type="entry name" value="NAD(P)-binding Rossmann-fold domains"/>
    <property type="match status" value="1"/>
</dbReference>
<organism evidence="15 16">
    <name type="scientific">Pseudohoeflea suaedae</name>
    <dbReference type="NCBI Taxonomy" id="877384"/>
    <lineage>
        <taxon>Bacteria</taxon>
        <taxon>Pseudomonadati</taxon>
        <taxon>Pseudomonadota</taxon>
        <taxon>Alphaproteobacteria</taxon>
        <taxon>Hyphomicrobiales</taxon>
        <taxon>Rhizobiaceae</taxon>
        <taxon>Pseudohoeflea</taxon>
    </lineage>
</organism>
<evidence type="ECO:0000313" key="15">
    <source>
        <dbReference type="EMBL" id="TDH37751.1"/>
    </source>
</evidence>
<evidence type="ECO:0000256" key="6">
    <source>
        <dbReference type="ARBA" id="ARBA00023264"/>
    </source>
</evidence>
<feature type="binding site" evidence="7">
    <location>
        <position position="191"/>
    </location>
    <ligand>
        <name>sn-glycerol 3-phosphate</name>
        <dbReference type="ChEBI" id="CHEBI:57597"/>
    </ligand>
</feature>
<feature type="binding site" evidence="7">
    <location>
        <position position="36"/>
    </location>
    <ligand>
        <name>NADPH</name>
        <dbReference type="ChEBI" id="CHEBI:57783"/>
    </ligand>
</feature>
<evidence type="ECO:0000256" key="3">
    <source>
        <dbReference type="ARBA" id="ARBA00023002"/>
    </source>
</evidence>
<evidence type="ECO:0000256" key="9">
    <source>
        <dbReference type="PIRSR" id="PIRSR000114-2"/>
    </source>
</evidence>
<dbReference type="NCBIfam" id="NF000942">
    <property type="entry name" value="PRK00094.1-4"/>
    <property type="match status" value="1"/>
</dbReference>
<feature type="binding site" evidence="7">
    <location>
        <position position="279"/>
    </location>
    <ligand>
        <name>NADPH</name>
        <dbReference type="ChEBI" id="CHEBI:57783"/>
    </ligand>
</feature>
<dbReference type="GO" id="GO:0046167">
    <property type="term" value="P:glycerol-3-phosphate biosynthetic process"/>
    <property type="evidence" value="ECO:0007669"/>
    <property type="project" value="UniProtKB-UniRule"/>
</dbReference>
<comment type="function">
    <text evidence="7">Catalyzes the reduction of the glycolytic intermediate dihydroxyacetone phosphate (DHAP) to sn-glycerol 3-phosphate (G3P), the key precursor for phospholipid synthesis.</text>
</comment>
<evidence type="ECO:0000256" key="11">
    <source>
        <dbReference type="RuleBase" id="RU000437"/>
    </source>
</evidence>
<evidence type="ECO:0000256" key="5">
    <source>
        <dbReference type="ARBA" id="ARBA00023209"/>
    </source>
</evidence>
<keyword evidence="7 10" id="KW-0520">NAD</keyword>
<dbReference type="InterPro" id="IPR008927">
    <property type="entry name" value="6-PGluconate_DH-like_C_sf"/>
</dbReference>
<feature type="binding site" evidence="7">
    <location>
        <position position="281"/>
    </location>
    <ligand>
        <name>NADPH</name>
        <dbReference type="ChEBI" id="CHEBI:57783"/>
    </ligand>
</feature>
<keyword evidence="7" id="KW-0547">Nucleotide-binding</keyword>
<feature type="domain" description="Glycerol-3-phosphate dehydrogenase NAD-dependent N-terminal" evidence="13">
    <location>
        <begin position="8"/>
        <end position="158"/>
    </location>
</feature>
<dbReference type="Gene3D" id="1.10.1040.10">
    <property type="entry name" value="N-(1-d-carboxylethyl)-l-norvaline Dehydrogenase, domain 2"/>
    <property type="match status" value="1"/>
</dbReference>
<feature type="binding site" evidence="10">
    <location>
        <position position="255"/>
    </location>
    <ligand>
        <name>NAD(+)</name>
        <dbReference type="ChEBI" id="CHEBI:57540"/>
    </ligand>
</feature>
<dbReference type="GO" id="GO:0005975">
    <property type="term" value="P:carbohydrate metabolic process"/>
    <property type="evidence" value="ECO:0007669"/>
    <property type="project" value="InterPro"/>
</dbReference>
<comment type="caution">
    <text evidence="15">The sequence shown here is derived from an EMBL/GenBank/DDBJ whole genome shotgun (WGS) entry which is preliminary data.</text>
</comment>
<dbReference type="GO" id="GO:0006650">
    <property type="term" value="P:glycerophospholipid metabolic process"/>
    <property type="evidence" value="ECO:0007669"/>
    <property type="project" value="UniProtKB-UniRule"/>
</dbReference>
<keyword evidence="4 7" id="KW-0443">Lipid metabolism</keyword>
<evidence type="ECO:0000256" key="8">
    <source>
        <dbReference type="PIRSR" id="PIRSR000114-1"/>
    </source>
</evidence>
<protein>
    <recommendedName>
        <fullName evidence="7">Glycerol-3-phosphate dehydrogenase [NAD(P)+]</fullName>
        <ecNumber evidence="7">1.1.1.94</ecNumber>
    </recommendedName>
    <alternativeName>
        <fullName evidence="7">NAD(P)(+)-dependent glycerol-3-phosphate dehydrogenase</fullName>
    </alternativeName>
    <alternativeName>
        <fullName evidence="7">NAD(P)H-dependent dihydroxyacetone-phosphate reductase</fullName>
    </alternativeName>
</protein>
<evidence type="ECO:0000256" key="7">
    <source>
        <dbReference type="HAMAP-Rule" id="MF_00394"/>
    </source>
</evidence>
<dbReference type="GO" id="GO:0051287">
    <property type="term" value="F:NAD binding"/>
    <property type="evidence" value="ECO:0007669"/>
    <property type="project" value="InterPro"/>
</dbReference>
<feature type="binding site" evidence="7">
    <location>
        <position position="255"/>
    </location>
    <ligand>
        <name>sn-glycerol 3-phosphate</name>
        <dbReference type="ChEBI" id="CHEBI:57597"/>
    </ligand>
</feature>
<keyword evidence="5 7" id="KW-0594">Phospholipid biosynthesis</keyword>
<name>A0A4R5PMJ0_9HYPH</name>
<evidence type="ECO:0000313" key="16">
    <source>
        <dbReference type="Proteomes" id="UP000295131"/>
    </source>
</evidence>
<dbReference type="GO" id="GO:0008654">
    <property type="term" value="P:phospholipid biosynthetic process"/>
    <property type="evidence" value="ECO:0007669"/>
    <property type="project" value="UniProtKB-KW"/>
</dbReference>
<feature type="binding site" evidence="7">
    <location>
        <position position="108"/>
    </location>
    <ligand>
        <name>sn-glycerol 3-phosphate</name>
        <dbReference type="ChEBI" id="CHEBI:57597"/>
    </ligand>
</feature>
<dbReference type="EMBL" id="SMSI01000001">
    <property type="protein sequence ID" value="TDH37751.1"/>
    <property type="molecule type" value="Genomic_DNA"/>
</dbReference>
<comment type="pathway">
    <text evidence="7">Membrane lipid metabolism; glycerophospholipid metabolism.</text>
</comment>
<dbReference type="EC" id="1.1.1.94" evidence="7"/>
<dbReference type="RefSeq" id="WP_133282588.1">
    <property type="nucleotide sequence ID" value="NZ_SMSI01000001.1"/>
</dbReference>
<dbReference type="InterPro" id="IPR013328">
    <property type="entry name" value="6PGD_dom2"/>
</dbReference>
<dbReference type="PIRSF" id="PIRSF000114">
    <property type="entry name" value="Glycerol-3-P_dh"/>
    <property type="match status" value="1"/>
</dbReference>
<evidence type="ECO:0000256" key="12">
    <source>
        <dbReference type="RuleBase" id="RU000439"/>
    </source>
</evidence>
<dbReference type="InterPro" id="IPR036291">
    <property type="entry name" value="NAD(P)-bd_dom_sf"/>
</dbReference>
<dbReference type="SUPFAM" id="SSF48179">
    <property type="entry name" value="6-phosphogluconate dehydrogenase C-terminal domain-like"/>
    <property type="match status" value="1"/>
</dbReference>
<evidence type="ECO:0000256" key="10">
    <source>
        <dbReference type="PIRSR" id="PIRSR000114-3"/>
    </source>
</evidence>
<keyword evidence="6 7" id="KW-1208">Phospholipid metabolism</keyword>
<evidence type="ECO:0000259" key="13">
    <source>
        <dbReference type="Pfam" id="PF01210"/>
    </source>
</evidence>
<comment type="subcellular location">
    <subcellularLocation>
        <location evidence="7">Cytoplasm</location>
    </subcellularLocation>
</comment>
<keyword evidence="2 7" id="KW-0444">Lipid biosynthesis</keyword>
<comment type="caution">
    <text evidence="7">Lacks conserved residue(s) required for the propagation of feature annotation.</text>
</comment>
<dbReference type="HAMAP" id="MF_00394">
    <property type="entry name" value="NAD_Glyc3P_dehydrog"/>
    <property type="match status" value="1"/>
</dbReference>
<feature type="binding site" evidence="9">
    <location>
        <position position="108"/>
    </location>
    <ligand>
        <name>substrate</name>
    </ligand>
</feature>
<feature type="binding site" evidence="10">
    <location>
        <position position="140"/>
    </location>
    <ligand>
        <name>NAD(+)</name>
        <dbReference type="ChEBI" id="CHEBI:57540"/>
    </ligand>
</feature>
<dbReference type="PRINTS" id="PR00077">
    <property type="entry name" value="GPDHDRGNASE"/>
</dbReference>
<keyword evidence="7" id="KW-0963">Cytoplasm</keyword>
<feature type="binding site" evidence="10">
    <location>
        <begin position="12"/>
        <end position="17"/>
    </location>
    <ligand>
        <name>NAD(+)</name>
        <dbReference type="ChEBI" id="CHEBI:57540"/>
    </ligand>
</feature>
<dbReference type="InterPro" id="IPR011128">
    <property type="entry name" value="G3P_DH_NAD-dep_N"/>
</dbReference>
<dbReference type="PROSITE" id="PS51257">
    <property type="entry name" value="PROKAR_LIPOPROTEIN"/>
    <property type="match status" value="1"/>
</dbReference>
<evidence type="ECO:0000256" key="2">
    <source>
        <dbReference type="ARBA" id="ARBA00022516"/>
    </source>
</evidence>
<keyword evidence="3 7" id="KW-0560">Oxidoreductase</keyword>
<keyword evidence="7" id="KW-0521">NADP</keyword>
<dbReference type="Pfam" id="PF01210">
    <property type="entry name" value="NAD_Gly3P_dh_N"/>
    <property type="match status" value="1"/>
</dbReference>
<feature type="binding site" evidence="9">
    <location>
        <begin position="255"/>
        <end position="256"/>
    </location>
    <ligand>
        <name>substrate</name>
    </ligand>
</feature>
<dbReference type="UniPathway" id="UPA00940"/>
<dbReference type="InterPro" id="IPR006168">
    <property type="entry name" value="G3P_DH_NAD-dep"/>
</dbReference>